<dbReference type="EMBL" id="JBHSKD010000007">
    <property type="protein sequence ID" value="MFC5176548.1"/>
    <property type="molecule type" value="Genomic_DNA"/>
</dbReference>
<keyword evidence="3" id="KW-0443">Lipid metabolism</keyword>
<proteinExistence type="predicted"/>
<evidence type="ECO:0000256" key="2">
    <source>
        <dbReference type="ARBA" id="ARBA00022963"/>
    </source>
</evidence>
<evidence type="ECO:0000256" key="4">
    <source>
        <dbReference type="PROSITE-ProRule" id="PRU01161"/>
    </source>
</evidence>
<dbReference type="Pfam" id="PF01734">
    <property type="entry name" value="Patatin"/>
    <property type="match status" value="1"/>
</dbReference>
<evidence type="ECO:0000313" key="7">
    <source>
        <dbReference type="Proteomes" id="UP001596087"/>
    </source>
</evidence>
<keyword evidence="1" id="KW-0378">Hydrolase</keyword>
<protein>
    <submittedName>
        <fullName evidence="6">Patatin-like phospholipase family protein</fullName>
    </submittedName>
</protein>
<evidence type="ECO:0000259" key="5">
    <source>
        <dbReference type="PROSITE" id="PS51635"/>
    </source>
</evidence>
<keyword evidence="7" id="KW-1185">Reference proteome</keyword>
<evidence type="ECO:0000313" key="6">
    <source>
        <dbReference type="EMBL" id="MFC5176548.1"/>
    </source>
</evidence>
<dbReference type="SUPFAM" id="SSF52151">
    <property type="entry name" value="FabD/lysophospholipase-like"/>
    <property type="match status" value="1"/>
</dbReference>
<dbReference type="PANTHER" id="PTHR32241:SF3">
    <property type="entry name" value="PATATIN-LIKE PROTEIN 6"/>
    <property type="match status" value="1"/>
</dbReference>
<evidence type="ECO:0000256" key="1">
    <source>
        <dbReference type="ARBA" id="ARBA00022801"/>
    </source>
</evidence>
<organism evidence="6 7">
    <name type="scientific">Nocardioides taihuensis</name>
    <dbReference type="NCBI Taxonomy" id="1835606"/>
    <lineage>
        <taxon>Bacteria</taxon>
        <taxon>Bacillati</taxon>
        <taxon>Actinomycetota</taxon>
        <taxon>Actinomycetes</taxon>
        <taxon>Propionibacteriales</taxon>
        <taxon>Nocardioidaceae</taxon>
        <taxon>Nocardioides</taxon>
    </lineage>
</organism>
<comment type="caution">
    <text evidence="6">The sequence shown here is derived from an EMBL/GenBank/DDBJ whole genome shotgun (WGS) entry which is preliminary data.</text>
</comment>
<evidence type="ECO:0000256" key="3">
    <source>
        <dbReference type="ARBA" id="ARBA00023098"/>
    </source>
</evidence>
<dbReference type="InterPro" id="IPR002641">
    <property type="entry name" value="PNPLA_dom"/>
</dbReference>
<keyword evidence="2" id="KW-0442">Lipid degradation</keyword>
<name>A0ABW0BH79_9ACTN</name>
<sequence length="207" mass="23014">MGARVAARAGVGRLEQTFPLTTARAHQRRRAREAADFDWPMWQAARATSAAPTYFEPAKLSSESSDDYFALVDGGVCANNPAMCAYAEARSIWPEEADLLVVSLGTGQLTRSIPCDQARNWGPAKWAQPILGVVFDGVSDTVDYQLEDLCRDTKTRVSGYFRYQVTLSSGNDDMDDTSRTNIRALELLAEDLIEQRKRDLDDMCNHL</sequence>
<reference evidence="7" key="1">
    <citation type="journal article" date="2019" name="Int. J. Syst. Evol. Microbiol.">
        <title>The Global Catalogue of Microorganisms (GCM) 10K type strain sequencing project: providing services to taxonomists for standard genome sequencing and annotation.</title>
        <authorList>
            <consortium name="The Broad Institute Genomics Platform"/>
            <consortium name="The Broad Institute Genome Sequencing Center for Infectious Disease"/>
            <person name="Wu L."/>
            <person name="Ma J."/>
        </authorList>
    </citation>
    <scope>NUCLEOTIDE SEQUENCE [LARGE SCALE GENOMIC DNA]</scope>
    <source>
        <strain evidence="7">DFY41</strain>
    </source>
</reference>
<feature type="short sequence motif" description="DGA/G" evidence="4">
    <location>
        <begin position="73"/>
        <end position="75"/>
    </location>
</feature>
<gene>
    <name evidence="6" type="ORF">ACFPGP_07680</name>
</gene>
<accession>A0ABW0BH79</accession>
<dbReference type="InterPro" id="IPR016035">
    <property type="entry name" value="Acyl_Trfase/lysoPLipase"/>
</dbReference>
<dbReference type="PROSITE" id="PS51635">
    <property type="entry name" value="PNPLA"/>
    <property type="match status" value="1"/>
</dbReference>
<dbReference type="Proteomes" id="UP001596087">
    <property type="component" value="Unassembled WGS sequence"/>
</dbReference>
<comment type="caution">
    <text evidence="4">Lacks conserved residue(s) required for the propagation of feature annotation.</text>
</comment>
<dbReference type="Gene3D" id="3.40.1090.10">
    <property type="entry name" value="Cytosolic phospholipase A2 catalytic domain"/>
    <property type="match status" value="1"/>
</dbReference>
<dbReference type="PANTHER" id="PTHR32241">
    <property type="entry name" value="PATATIN-LIKE PROTEIN 6"/>
    <property type="match status" value="1"/>
</dbReference>
<feature type="domain" description="PNPLA" evidence="5">
    <location>
        <begin position="1"/>
        <end position="86"/>
    </location>
</feature>
<dbReference type="RefSeq" id="WP_378588950.1">
    <property type="nucleotide sequence ID" value="NZ_JBHSKD010000007.1"/>
</dbReference>